<dbReference type="Pfam" id="PF17039">
    <property type="entry name" value="Glyco_tran_10_N"/>
    <property type="match status" value="1"/>
</dbReference>
<name>A0A8K0DBB8_IGNLU</name>
<dbReference type="Gene3D" id="3.40.50.11660">
    <property type="entry name" value="Glycosyl transferase family 10, C-terminal domain"/>
    <property type="match status" value="1"/>
</dbReference>
<proteinExistence type="inferred from homology"/>
<evidence type="ECO:0000256" key="11">
    <source>
        <dbReference type="ARBA" id="ARBA00023180"/>
    </source>
</evidence>
<dbReference type="InterPro" id="IPR038577">
    <property type="entry name" value="GT10-like_C_sf"/>
</dbReference>
<reference evidence="15" key="1">
    <citation type="submission" date="2019-08" db="EMBL/GenBank/DDBJ databases">
        <title>The genome of the North American firefly Photinus pyralis.</title>
        <authorList>
            <consortium name="Photinus pyralis genome working group"/>
            <person name="Fallon T.R."/>
            <person name="Sander Lower S.E."/>
            <person name="Weng J.-K."/>
        </authorList>
    </citation>
    <scope>NUCLEOTIDE SEQUENCE</scope>
    <source>
        <strain evidence="15">TRF0915ILg1</strain>
        <tissue evidence="15">Whole body</tissue>
    </source>
</reference>
<evidence type="ECO:0000259" key="13">
    <source>
        <dbReference type="Pfam" id="PF00852"/>
    </source>
</evidence>
<dbReference type="EC" id="2.4.1.-" evidence="12"/>
<evidence type="ECO:0000256" key="7">
    <source>
        <dbReference type="ARBA" id="ARBA00022968"/>
    </source>
</evidence>
<dbReference type="Pfam" id="PF00852">
    <property type="entry name" value="Glyco_transf_10"/>
    <property type="match status" value="1"/>
</dbReference>
<dbReference type="InterPro" id="IPR055270">
    <property type="entry name" value="Glyco_tran_10_C"/>
</dbReference>
<keyword evidence="9 12" id="KW-0333">Golgi apparatus</keyword>
<sequence length="378" mass="44989">MLPIGKRKLFLVVPVLLYLTYFISTHNRSFNATDNYQNNEFKRSNTKVLLYWSPFWTTWHYFMGYGFEPFKNCEYKNCYATANRSLIPLEEFDALLFHATYNKKRHGVPWIRLPHQFYIFMNIEAPSYICPNLKQYASYFNWTMTYRFDSDIVRRHGFFFKGETNYKMPTKEFVQNKTKLAAWMVSHCRTGSHREELAKEMMKFMDVDIYGSCGKLKCSRNSGGKVSSPECYDMIEKNYKFYFSWENSYCTDYATEKLYNVLVKDVVPIVYGAGDYKRAAPPHSVINVEDFESGSKLADYLNYLDKNIEEYLKYFEWKKHYNATSSAIYTACQICKKLHEPLKESVYYDLHRWWWGLNNSMCKRGKNLPKIVSDLLEK</sequence>
<keyword evidence="10" id="KW-0472">Membrane</keyword>
<organism evidence="15 16">
    <name type="scientific">Ignelater luminosus</name>
    <name type="common">Cucubano</name>
    <name type="synonym">Pyrophorus luminosus</name>
    <dbReference type="NCBI Taxonomy" id="2038154"/>
    <lineage>
        <taxon>Eukaryota</taxon>
        <taxon>Metazoa</taxon>
        <taxon>Ecdysozoa</taxon>
        <taxon>Arthropoda</taxon>
        <taxon>Hexapoda</taxon>
        <taxon>Insecta</taxon>
        <taxon>Pterygota</taxon>
        <taxon>Neoptera</taxon>
        <taxon>Endopterygota</taxon>
        <taxon>Coleoptera</taxon>
        <taxon>Polyphaga</taxon>
        <taxon>Elateriformia</taxon>
        <taxon>Elateroidea</taxon>
        <taxon>Elateridae</taxon>
        <taxon>Agrypninae</taxon>
        <taxon>Pyrophorini</taxon>
        <taxon>Ignelater</taxon>
    </lineage>
</organism>
<dbReference type="GO" id="GO:0008417">
    <property type="term" value="F:fucosyltransferase activity"/>
    <property type="evidence" value="ECO:0007669"/>
    <property type="project" value="InterPro"/>
</dbReference>
<comment type="pathway">
    <text evidence="2">Protein modification; protein glycosylation.</text>
</comment>
<evidence type="ECO:0000256" key="3">
    <source>
        <dbReference type="ARBA" id="ARBA00008919"/>
    </source>
</evidence>
<evidence type="ECO:0000259" key="14">
    <source>
        <dbReference type="Pfam" id="PF17039"/>
    </source>
</evidence>
<evidence type="ECO:0000313" key="16">
    <source>
        <dbReference type="Proteomes" id="UP000801492"/>
    </source>
</evidence>
<dbReference type="UniPathway" id="UPA00378"/>
<dbReference type="AlphaFoldDB" id="A0A8K0DBB8"/>
<keyword evidence="7" id="KW-0735">Signal-anchor</keyword>
<feature type="domain" description="Fucosyltransferase N-terminal" evidence="14">
    <location>
        <begin position="45"/>
        <end position="156"/>
    </location>
</feature>
<evidence type="ECO:0000256" key="1">
    <source>
        <dbReference type="ARBA" id="ARBA00004447"/>
    </source>
</evidence>
<evidence type="ECO:0000256" key="5">
    <source>
        <dbReference type="ARBA" id="ARBA00022679"/>
    </source>
</evidence>
<comment type="caution">
    <text evidence="15">The sequence shown here is derived from an EMBL/GenBank/DDBJ whole genome shotgun (WGS) entry which is preliminary data.</text>
</comment>
<dbReference type="OrthoDB" id="427096at2759"/>
<dbReference type="Proteomes" id="UP000801492">
    <property type="component" value="Unassembled WGS sequence"/>
</dbReference>
<evidence type="ECO:0000256" key="8">
    <source>
        <dbReference type="ARBA" id="ARBA00022989"/>
    </source>
</evidence>
<dbReference type="GO" id="GO:0032580">
    <property type="term" value="C:Golgi cisterna membrane"/>
    <property type="evidence" value="ECO:0007669"/>
    <property type="project" value="UniProtKB-SubCell"/>
</dbReference>
<protein>
    <recommendedName>
        <fullName evidence="12">Fucosyltransferase</fullName>
        <ecNumber evidence="12">2.4.1.-</ecNumber>
    </recommendedName>
</protein>
<evidence type="ECO:0000313" key="15">
    <source>
        <dbReference type="EMBL" id="KAF2900911.1"/>
    </source>
</evidence>
<evidence type="ECO:0000256" key="10">
    <source>
        <dbReference type="ARBA" id="ARBA00023136"/>
    </source>
</evidence>
<evidence type="ECO:0000256" key="12">
    <source>
        <dbReference type="RuleBase" id="RU003832"/>
    </source>
</evidence>
<keyword evidence="16" id="KW-1185">Reference proteome</keyword>
<dbReference type="EMBL" id="VTPC01001956">
    <property type="protein sequence ID" value="KAF2900911.1"/>
    <property type="molecule type" value="Genomic_DNA"/>
</dbReference>
<keyword evidence="8" id="KW-1133">Transmembrane helix</keyword>
<evidence type="ECO:0000256" key="9">
    <source>
        <dbReference type="ARBA" id="ARBA00023034"/>
    </source>
</evidence>
<keyword evidence="4 12" id="KW-0328">Glycosyltransferase</keyword>
<keyword evidence="6 12" id="KW-0812">Transmembrane</keyword>
<dbReference type="FunFam" id="3.40.50.11660:FF:000004">
    <property type="entry name" value="Glycoprotein 3-alpha-L-fucosyltransferase A"/>
    <property type="match status" value="1"/>
</dbReference>
<dbReference type="PANTHER" id="PTHR48438:SF1">
    <property type="entry name" value="ALPHA-(1,3)-FUCOSYLTRANSFERASE C-RELATED"/>
    <property type="match status" value="1"/>
</dbReference>
<feature type="domain" description="Fucosyltransferase C-terminal" evidence="13">
    <location>
        <begin position="175"/>
        <end position="353"/>
    </location>
</feature>
<comment type="similarity">
    <text evidence="3 12">Belongs to the glycosyltransferase 10 family.</text>
</comment>
<comment type="subcellular location">
    <subcellularLocation>
        <location evidence="1 12">Golgi apparatus</location>
        <location evidence="1 12">Golgi stack membrane</location>
        <topology evidence="1 12">Single-pass type II membrane protein</topology>
    </subcellularLocation>
</comment>
<dbReference type="SUPFAM" id="SSF53756">
    <property type="entry name" value="UDP-Glycosyltransferase/glycogen phosphorylase"/>
    <property type="match status" value="1"/>
</dbReference>
<gene>
    <name evidence="15" type="ORF">ILUMI_05316</name>
</gene>
<dbReference type="InterPro" id="IPR001503">
    <property type="entry name" value="Glyco_trans_10"/>
</dbReference>
<evidence type="ECO:0000256" key="2">
    <source>
        <dbReference type="ARBA" id="ARBA00004922"/>
    </source>
</evidence>
<accession>A0A8K0DBB8</accession>
<evidence type="ECO:0000256" key="6">
    <source>
        <dbReference type="ARBA" id="ARBA00022692"/>
    </source>
</evidence>
<keyword evidence="5 12" id="KW-0808">Transferase</keyword>
<keyword evidence="11" id="KW-0325">Glycoprotein</keyword>
<dbReference type="InterPro" id="IPR031481">
    <property type="entry name" value="Glyco_tran_10_N"/>
</dbReference>
<dbReference type="PANTHER" id="PTHR48438">
    <property type="entry name" value="ALPHA-(1,3)-FUCOSYLTRANSFERASE C-RELATED"/>
    <property type="match status" value="1"/>
</dbReference>
<evidence type="ECO:0000256" key="4">
    <source>
        <dbReference type="ARBA" id="ARBA00022676"/>
    </source>
</evidence>